<evidence type="ECO:0008006" key="3">
    <source>
        <dbReference type="Google" id="ProtNLM"/>
    </source>
</evidence>
<reference evidence="1" key="2">
    <citation type="submission" date="2022-01" db="EMBL/GenBank/DDBJ databases">
        <authorList>
            <person name="Yamashiro T."/>
            <person name="Shiraishi A."/>
            <person name="Satake H."/>
            <person name="Nakayama K."/>
        </authorList>
    </citation>
    <scope>NUCLEOTIDE SEQUENCE</scope>
</reference>
<accession>A0ABQ4Z4S4</accession>
<evidence type="ECO:0000313" key="2">
    <source>
        <dbReference type="Proteomes" id="UP001151760"/>
    </source>
</evidence>
<keyword evidence="2" id="KW-1185">Reference proteome</keyword>
<comment type="caution">
    <text evidence="1">The sequence shown here is derived from an EMBL/GenBank/DDBJ whole genome shotgun (WGS) entry which is preliminary data.</text>
</comment>
<proteinExistence type="predicted"/>
<dbReference type="Proteomes" id="UP001151760">
    <property type="component" value="Unassembled WGS sequence"/>
</dbReference>
<evidence type="ECO:0000313" key="1">
    <source>
        <dbReference type="EMBL" id="GJS85169.1"/>
    </source>
</evidence>
<name>A0ABQ4Z4S4_9ASTR</name>
<organism evidence="1 2">
    <name type="scientific">Tanacetum coccineum</name>
    <dbReference type="NCBI Taxonomy" id="301880"/>
    <lineage>
        <taxon>Eukaryota</taxon>
        <taxon>Viridiplantae</taxon>
        <taxon>Streptophyta</taxon>
        <taxon>Embryophyta</taxon>
        <taxon>Tracheophyta</taxon>
        <taxon>Spermatophyta</taxon>
        <taxon>Magnoliopsida</taxon>
        <taxon>eudicotyledons</taxon>
        <taxon>Gunneridae</taxon>
        <taxon>Pentapetalae</taxon>
        <taxon>asterids</taxon>
        <taxon>campanulids</taxon>
        <taxon>Asterales</taxon>
        <taxon>Asteraceae</taxon>
        <taxon>Asteroideae</taxon>
        <taxon>Anthemideae</taxon>
        <taxon>Anthemidinae</taxon>
        <taxon>Tanacetum</taxon>
    </lineage>
</organism>
<reference evidence="1" key="1">
    <citation type="journal article" date="2022" name="Int. J. Mol. Sci.">
        <title>Draft Genome of Tanacetum Coccineum: Genomic Comparison of Closely Related Tanacetum-Family Plants.</title>
        <authorList>
            <person name="Yamashiro T."/>
            <person name="Shiraishi A."/>
            <person name="Nakayama K."/>
            <person name="Satake H."/>
        </authorList>
    </citation>
    <scope>NUCLEOTIDE SEQUENCE</scope>
</reference>
<protein>
    <recommendedName>
        <fullName evidence="3">CCHC-type domain-containing protein</fullName>
    </recommendedName>
</protein>
<gene>
    <name evidence="1" type="ORF">Tco_0751710</name>
</gene>
<sequence>MQGHQNKLKIILGEIRGIGTQQLGKDFVMQNRACFKCGCFDHLAANCGKWVDNGETRPRDNFKNMTPRAVLLKTGIKPTILKRPISIVKPTLNCAQPIRKSFNSAHSNIKRPFEKKSVAKKQIWVPKVSTVGTKVPTVKPTIATNLGNKGKAVKASARWIWKPKQNDSNQCSNANGVSVTFKKYQYIDTQGRLKSVMAWVPKEN</sequence>
<dbReference type="EMBL" id="BQNB010011029">
    <property type="protein sequence ID" value="GJS85169.1"/>
    <property type="molecule type" value="Genomic_DNA"/>
</dbReference>